<comment type="caution">
    <text evidence="2">The sequence shown here is derived from an EMBL/GenBank/DDBJ whole genome shotgun (WGS) entry which is preliminary data.</text>
</comment>
<evidence type="ECO:0000313" key="3">
    <source>
        <dbReference type="Proteomes" id="UP000460718"/>
    </source>
</evidence>
<name>A0A6A3GX49_9STRA</name>
<reference evidence="2 3" key="1">
    <citation type="submission" date="2018-09" db="EMBL/GenBank/DDBJ databases">
        <title>Genomic investigation of the strawberry pathogen Phytophthora fragariae indicates pathogenicity is determined by transcriptional variation in three key races.</title>
        <authorList>
            <person name="Adams T.M."/>
            <person name="Armitage A.D."/>
            <person name="Sobczyk M.K."/>
            <person name="Bates H.J."/>
            <person name="Dunwell J.M."/>
            <person name="Nellist C.F."/>
            <person name="Harrison R.J."/>
        </authorList>
    </citation>
    <scope>NUCLEOTIDE SEQUENCE [LARGE SCALE GENOMIC DNA]</scope>
    <source>
        <strain evidence="2 3">SCRP245</strain>
    </source>
</reference>
<dbReference type="EMBL" id="QXFW01005543">
    <property type="protein sequence ID" value="KAE8961706.1"/>
    <property type="molecule type" value="Genomic_DNA"/>
</dbReference>
<feature type="compositionally biased region" description="Low complexity" evidence="1">
    <location>
        <begin position="1"/>
        <end position="33"/>
    </location>
</feature>
<protein>
    <submittedName>
        <fullName evidence="2">Uncharacterized protein</fullName>
    </submittedName>
</protein>
<dbReference type="AlphaFoldDB" id="A0A6A3GX49"/>
<gene>
    <name evidence="2" type="ORF">PF011_g29650</name>
</gene>
<evidence type="ECO:0000313" key="2">
    <source>
        <dbReference type="EMBL" id="KAE8961706.1"/>
    </source>
</evidence>
<sequence length="80" mass="8550">MGTTASVTLTASATTGTSSVGCRPATSPSAPASRPLVAVRSKRNSSDDDLIQLLRMQLLQGQTTRGRHPQQYLRQSDSNY</sequence>
<proteinExistence type="predicted"/>
<dbReference type="Proteomes" id="UP000460718">
    <property type="component" value="Unassembled WGS sequence"/>
</dbReference>
<feature type="region of interest" description="Disordered" evidence="1">
    <location>
        <begin position="61"/>
        <end position="80"/>
    </location>
</feature>
<feature type="region of interest" description="Disordered" evidence="1">
    <location>
        <begin position="1"/>
        <end position="46"/>
    </location>
</feature>
<accession>A0A6A3GX49</accession>
<evidence type="ECO:0000256" key="1">
    <source>
        <dbReference type="SAM" id="MobiDB-lite"/>
    </source>
</evidence>
<organism evidence="2 3">
    <name type="scientific">Phytophthora fragariae</name>
    <dbReference type="NCBI Taxonomy" id="53985"/>
    <lineage>
        <taxon>Eukaryota</taxon>
        <taxon>Sar</taxon>
        <taxon>Stramenopiles</taxon>
        <taxon>Oomycota</taxon>
        <taxon>Peronosporomycetes</taxon>
        <taxon>Peronosporales</taxon>
        <taxon>Peronosporaceae</taxon>
        <taxon>Phytophthora</taxon>
    </lineage>
</organism>